<dbReference type="InterPro" id="IPR052340">
    <property type="entry name" value="RNase_Y/CdgJ"/>
</dbReference>
<dbReference type="PANTHER" id="PTHR33525">
    <property type="match status" value="1"/>
</dbReference>
<dbReference type="AlphaFoldDB" id="A0A1Y6G2C9"/>
<dbReference type="InterPro" id="IPR013976">
    <property type="entry name" value="HDOD"/>
</dbReference>
<sequence length="403" mass="46165">MHYSYIARQPIFDRSLQVYGYELLFRNSDENVFPDLHPDEATSQLLLQQHLIGDIDTVCLGKQAFINFHSNTIIHKFPNFLDSKNVWIELLETVDISPELRKACDITSRHGYRIALDDHDFSDRWQQLMPNINLVKIDIQDHGLNLEKRLRWFKERGLPLLAECVETQDEFDACKELGFDFFQGFFFERPEIIKRQSLSPQKASMLSLMSEVFKAELDFKKLAKVIQADLSLTYSLLKLVNSPAVGLRTQVRDIGHALAYLGEAEVKKYLALVILANISNDQPEELNIKSLTRARFMELILQNGEERRDGSSAFMVGMLSLIDVILQQPLDDILAKLPLAPELNEALTERSGKIGRMLAIVEAYEQADWDKVDTLMSAQNLNDMDLGKLYLDASQWCRLLLAA</sequence>
<gene>
    <name evidence="2" type="ORF">SAMN06297229_1935</name>
</gene>
<dbReference type="Pfam" id="PF00563">
    <property type="entry name" value="EAL"/>
    <property type="match status" value="1"/>
</dbReference>
<feature type="domain" description="HDOD" evidence="1">
    <location>
        <begin position="198"/>
        <end position="385"/>
    </location>
</feature>
<dbReference type="PANTHER" id="PTHR33525:SF4">
    <property type="entry name" value="CYCLIC DI-GMP PHOSPHODIESTERASE CDGJ"/>
    <property type="match status" value="1"/>
</dbReference>
<dbReference type="SUPFAM" id="SSF141868">
    <property type="entry name" value="EAL domain-like"/>
    <property type="match status" value="1"/>
</dbReference>
<evidence type="ECO:0000259" key="1">
    <source>
        <dbReference type="PROSITE" id="PS51833"/>
    </source>
</evidence>
<dbReference type="PROSITE" id="PS51833">
    <property type="entry name" value="HDOD"/>
    <property type="match status" value="1"/>
</dbReference>
<name>A0A1Y6G2C9_9GAMM</name>
<dbReference type="OrthoDB" id="9804751at2"/>
<dbReference type="Gene3D" id="3.20.20.450">
    <property type="entry name" value="EAL domain"/>
    <property type="match status" value="1"/>
</dbReference>
<keyword evidence="3" id="KW-1185">Reference proteome</keyword>
<dbReference type="PIRSF" id="PIRSF003180">
    <property type="entry name" value="DiGMPpdiest_YuxH"/>
    <property type="match status" value="1"/>
</dbReference>
<dbReference type="InterPro" id="IPR001633">
    <property type="entry name" value="EAL_dom"/>
</dbReference>
<dbReference type="Gene3D" id="1.10.3210.10">
    <property type="entry name" value="Hypothetical protein af1432"/>
    <property type="match status" value="1"/>
</dbReference>
<dbReference type="InterPro" id="IPR035919">
    <property type="entry name" value="EAL_sf"/>
</dbReference>
<dbReference type="Pfam" id="PF08668">
    <property type="entry name" value="HDOD"/>
    <property type="match status" value="1"/>
</dbReference>
<accession>A0A1Y6G2C9</accession>
<evidence type="ECO:0000313" key="3">
    <source>
        <dbReference type="Proteomes" id="UP000194450"/>
    </source>
</evidence>
<proteinExistence type="predicted"/>
<dbReference type="RefSeq" id="WP_086435069.1">
    <property type="nucleotide sequence ID" value="NZ_FXWH01000002.1"/>
</dbReference>
<evidence type="ECO:0000313" key="2">
    <source>
        <dbReference type="EMBL" id="SMQ80020.1"/>
    </source>
</evidence>
<dbReference type="EMBL" id="FXWH01000002">
    <property type="protein sequence ID" value="SMQ80020.1"/>
    <property type="molecule type" value="Genomic_DNA"/>
</dbReference>
<dbReference type="InterPro" id="IPR014408">
    <property type="entry name" value="dGMP_Pdiesterase_EAL/HD-GYP"/>
</dbReference>
<protein>
    <submittedName>
        <fullName evidence="2">EAL and modified HD-GYP domain-containing signal transduction protein</fullName>
    </submittedName>
</protein>
<dbReference type="Proteomes" id="UP000194450">
    <property type="component" value="Unassembled WGS sequence"/>
</dbReference>
<dbReference type="SUPFAM" id="SSF109604">
    <property type="entry name" value="HD-domain/PDEase-like"/>
    <property type="match status" value="1"/>
</dbReference>
<organism evidence="2 3">
    <name type="scientific">Pseudidiomarina planktonica</name>
    <dbReference type="NCBI Taxonomy" id="1323738"/>
    <lineage>
        <taxon>Bacteria</taxon>
        <taxon>Pseudomonadati</taxon>
        <taxon>Pseudomonadota</taxon>
        <taxon>Gammaproteobacteria</taxon>
        <taxon>Alteromonadales</taxon>
        <taxon>Idiomarinaceae</taxon>
        <taxon>Pseudidiomarina</taxon>
    </lineage>
</organism>
<reference evidence="3" key="1">
    <citation type="submission" date="2017-04" db="EMBL/GenBank/DDBJ databases">
        <authorList>
            <person name="Varghese N."/>
            <person name="Submissions S."/>
        </authorList>
    </citation>
    <scope>NUCLEOTIDE SEQUENCE [LARGE SCALE GENOMIC DNA]</scope>
</reference>